<dbReference type="RefSeq" id="WP_338006081.1">
    <property type="nucleotide sequence ID" value="NZ_JAOPKA010000025.1"/>
</dbReference>
<reference evidence="2" key="1">
    <citation type="submission" date="2022-09" db="EMBL/GenBank/DDBJ databases">
        <title>Enrichment on poylsaccharides allowed isolation of novel metabolic and taxonomic groups of Haloarchaea.</title>
        <authorList>
            <person name="Sorokin D.Y."/>
            <person name="Elcheninov A.G."/>
            <person name="Khizhniak T.V."/>
            <person name="Kolganova T.V."/>
            <person name="Kublanov I.V."/>
        </authorList>
    </citation>
    <scope>NUCLEOTIDE SEQUENCE</scope>
    <source>
        <strain evidence="2">AArc-xg1-1</strain>
    </source>
</reference>
<organism evidence="2 3">
    <name type="scientific">Natronoglomus mannanivorans</name>
    <dbReference type="NCBI Taxonomy" id="2979990"/>
    <lineage>
        <taxon>Archaea</taxon>
        <taxon>Methanobacteriati</taxon>
        <taxon>Methanobacteriota</taxon>
        <taxon>Stenosarchaea group</taxon>
        <taxon>Halobacteria</taxon>
        <taxon>Halobacteriales</taxon>
        <taxon>Natrialbaceae</taxon>
        <taxon>Natronoglomus</taxon>
    </lineage>
</organism>
<accession>A0AAP2Z462</accession>
<comment type="caution">
    <text evidence="2">The sequence shown here is derived from an EMBL/GenBank/DDBJ whole genome shotgun (WGS) entry which is preliminary data.</text>
</comment>
<evidence type="ECO:0000313" key="2">
    <source>
        <dbReference type="EMBL" id="MCU4744273.1"/>
    </source>
</evidence>
<name>A0AAP2Z462_9EURY</name>
<evidence type="ECO:0000313" key="3">
    <source>
        <dbReference type="Proteomes" id="UP001321018"/>
    </source>
</evidence>
<feature type="transmembrane region" description="Helical" evidence="1">
    <location>
        <begin position="27"/>
        <end position="48"/>
    </location>
</feature>
<dbReference type="Proteomes" id="UP001321018">
    <property type="component" value="Unassembled WGS sequence"/>
</dbReference>
<protein>
    <submittedName>
        <fullName evidence="2">Uncharacterized protein</fullName>
    </submittedName>
</protein>
<evidence type="ECO:0000256" key="1">
    <source>
        <dbReference type="SAM" id="Phobius"/>
    </source>
</evidence>
<keyword evidence="1" id="KW-0472">Membrane</keyword>
<dbReference type="EMBL" id="JAOPKA010000025">
    <property type="protein sequence ID" value="MCU4744273.1"/>
    <property type="molecule type" value="Genomic_DNA"/>
</dbReference>
<keyword evidence="1" id="KW-1133">Transmembrane helix</keyword>
<keyword evidence="1" id="KW-0812">Transmembrane</keyword>
<dbReference type="AlphaFoldDB" id="A0AAP2Z462"/>
<gene>
    <name evidence="2" type="ORF">OB960_23135</name>
</gene>
<sequence>MSRSRSASTSSTPVATVRDPVLVRDHYYLGVFARLVVGLFAMISVSAFGTIEYARRGLAGEIELAAVNDYPTIGWGEWAVNATDATSVADVGPNLFSLAIAYALPVDPTLPVWQQYVGYVIGIVTWWPILFLLGLSGAVAVAAEYR</sequence>
<proteinExistence type="predicted"/>
<feature type="transmembrane region" description="Helical" evidence="1">
    <location>
        <begin position="116"/>
        <end position="143"/>
    </location>
</feature>